<feature type="transmembrane region" description="Helical" evidence="1">
    <location>
        <begin position="9"/>
        <end position="31"/>
    </location>
</feature>
<feature type="transmembrane region" description="Helical" evidence="1">
    <location>
        <begin position="43"/>
        <end position="63"/>
    </location>
</feature>
<reference evidence="2 3" key="1">
    <citation type="journal article" date="2019" name="Environ. Microbiol.">
        <title>Pelagiphages in the Podoviridae family integrate into host genomes.</title>
        <authorList>
            <person name="Zhao Y."/>
            <person name="Qin F."/>
            <person name="Zhang R."/>
            <person name="Giovannoni S.J."/>
            <person name="Zhang Z."/>
            <person name="Sun J."/>
            <person name="Du S."/>
            <person name="Rensing C."/>
        </authorList>
    </citation>
    <scope>NUCLEOTIDE SEQUENCE [LARGE SCALE GENOMIC DNA]</scope>
</reference>
<keyword evidence="1" id="KW-0812">Transmembrane</keyword>
<gene>
    <name evidence="2" type="ORF">P025_gp31</name>
</gene>
<evidence type="ECO:0000313" key="2">
    <source>
        <dbReference type="EMBL" id="AXH71705.1"/>
    </source>
</evidence>
<keyword evidence="1" id="KW-1133">Transmembrane helix</keyword>
<organism evidence="2 3">
    <name type="scientific">Pelagibacter phage HTVC025P</name>
    <dbReference type="NCBI Taxonomy" id="2259657"/>
    <lineage>
        <taxon>Viruses</taxon>
        <taxon>Duplodnaviria</taxon>
        <taxon>Heunggongvirae</taxon>
        <taxon>Uroviricota</taxon>
        <taxon>Caudoviricetes</taxon>
        <taxon>Autographivirales</taxon>
        <taxon>Autographivirales incertae sedis</taxon>
        <taxon>Thoosavirus</taxon>
        <taxon>Thoosavirus HTVC025P</taxon>
    </lineage>
</organism>
<keyword evidence="3" id="KW-1185">Reference proteome</keyword>
<protein>
    <submittedName>
        <fullName evidence="2">Uncharacterized protein</fullName>
    </submittedName>
</protein>
<dbReference type="EMBL" id="MH598799">
    <property type="protein sequence ID" value="AXH71705.1"/>
    <property type="molecule type" value="Genomic_DNA"/>
</dbReference>
<evidence type="ECO:0000256" key="1">
    <source>
        <dbReference type="SAM" id="Phobius"/>
    </source>
</evidence>
<keyword evidence="1" id="KW-0472">Membrane</keyword>
<dbReference type="Proteomes" id="UP000320575">
    <property type="component" value="Segment"/>
</dbReference>
<sequence length="66" mass="7034">MIKNFKDIVILLITTGVLILLATIIIGDYIVALEENRPVDESVITLMKMSVTGLIGVIGGYVGGSK</sequence>
<evidence type="ECO:0000313" key="3">
    <source>
        <dbReference type="Proteomes" id="UP000320575"/>
    </source>
</evidence>
<name>A0A4Y1NUU2_9CAUD</name>
<proteinExistence type="predicted"/>
<accession>A0A4Y1NUU2</accession>